<reference evidence="4 5" key="1">
    <citation type="journal article" date="2011" name="J. Bacteriol.">
        <title>Genome sequence of Halorhabdus tiamatea, the first archaeon isolated from a deep-sea anoxic brine lake.</title>
        <authorList>
            <person name="Antunes A."/>
            <person name="Alam I."/>
            <person name="Bajic V.B."/>
            <person name="Stingl U."/>
        </authorList>
    </citation>
    <scope>NUCLEOTIDE SEQUENCE [LARGE SCALE GENOMIC DNA]</scope>
    <source>
        <strain evidence="4 5">SARL4B</strain>
    </source>
</reference>
<accession>F7PIL2</accession>
<dbReference type="PANTHER" id="PTHR15108">
    <property type="entry name" value="N-ACYLGLUCOSAMINE-2-EPIMERASE"/>
    <property type="match status" value="1"/>
</dbReference>
<evidence type="ECO:0000313" key="4">
    <source>
        <dbReference type="EMBL" id="ERJ07023.1"/>
    </source>
</evidence>
<dbReference type="GO" id="GO:0004347">
    <property type="term" value="F:glucose-6-phosphate isomerase activity"/>
    <property type="evidence" value="ECO:0007669"/>
    <property type="project" value="UniProtKB-EC"/>
</dbReference>
<dbReference type="Proteomes" id="UP000015381">
    <property type="component" value="Chromosome I"/>
</dbReference>
<dbReference type="GO" id="GO:0005975">
    <property type="term" value="P:carbohydrate metabolic process"/>
    <property type="evidence" value="ECO:0007669"/>
    <property type="project" value="InterPro"/>
</dbReference>
<dbReference type="EC" id="5.3.1.7" evidence="3"/>
<evidence type="ECO:0000313" key="6">
    <source>
        <dbReference type="Proteomes" id="UP000015381"/>
    </source>
</evidence>
<evidence type="ECO:0000256" key="1">
    <source>
        <dbReference type="ARBA" id="ARBA00008558"/>
    </source>
</evidence>
<dbReference type="SUPFAM" id="SSF48208">
    <property type="entry name" value="Six-hairpin glycosidases"/>
    <property type="match status" value="1"/>
</dbReference>
<protein>
    <submittedName>
        <fullName evidence="3">D-mannose isomerase</fullName>
        <ecNumber evidence="3">5.3.1.7</ecNumber>
    </submittedName>
    <submittedName>
        <fullName evidence="4">Putative isomerase protein</fullName>
        <ecNumber evidence="4">5.3.1.9</ecNumber>
    </submittedName>
</protein>
<name>F7PIL2_9EURY</name>
<evidence type="ECO:0000313" key="3">
    <source>
        <dbReference type="EMBL" id="CCQ34792.1"/>
    </source>
</evidence>
<evidence type="ECO:0000256" key="2">
    <source>
        <dbReference type="ARBA" id="ARBA00023235"/>
    </source>
</evidence>
<dbReference type="Proteomes" id="UP000003861">
    <property type="component" value="Unassembled WGS sequence"/>
</dbReference>
<dbReference type="HOGENOM" id="CLU_042253_1_0_2"/>
<dbReference type="EMBL" id="AFNT02000007">
    <property type="protein sequence ID" value="ERJ07023.1"/>
    <property type="molecule type" value="Genomic_DNA"/>
</dbReference>
<sequence>MTDRYRQSDWLVDRLRNVLRFYYPAGIDDEYGGYIAQLDEETGEVYDAESKHLVATTRYVVNFCLGDRFDGDGPWLGAAERGVEFLRESHYDPETGGYDWLLEGSETVDRRRVCYGHAFVLLAYARAHEAGIDAAREGIEETYGLLLEHFWEPAYHLCKSEFDGDFDDASDYRGQNANMHTCEAMLAAHEATGEDRYLDRAREIAHALTVDLAAEDDGRLWEHYTEEWDHDMDYNRDKPADLFRPWGYQPGHHIEWAKLLAILDRYADVDWAIDRAEELFEIAIEDGWDDEYGGFYYTFDRDGEPIVEDKYGWPVAEGIGAAAALYERTGDEGYLDWYDRLWDYAQDYLSAPGGNFYTKLTRENEPVETDEGPAVEPGYHPIGACFEGLRSLSGDT</sequence>
<keyword evidence="6" id="KW-1185">Reference proteome</keyword>
<dbReference type="Gene3D" id="1.50.10.10">
    <property type="match status" value="1"/>
</dbReference>
<reference evidence="4 5" key="2">
    <citation type="journal article" date="2013" name="PLoS ONE">
        <title>INDIGO - INtegrated Data Warehouse of MIcrobial GenOmes with Examples from the Red Sea Extremophiles.</title>
        <authorList>
            <person name="Alam I."/>
            <person name="Antunes A."/>
            <person name="Kamau A.A."/>
            <person name="Ba Alawi W."/>
            <person name="Kalkatawi M."/>
            <person name="Stingl U."/>
            <person name="Bajic V.B."/>
        </authorList>
    </citation>
    <scope>NUCLEOTIDE SEQUENCE [LARGE SCALE GENOMIC DNA]</scope>
    <source>
        <strain evidence="4 5">SARL4B</strain>
    </source>
</reference>
<evidence type="ECO:0000313" key="5">
    <source>
        <dbReference type="Proteomes" id="UP000003861"/>
    </source>
</evidence>
<organism evidence="4 5">
    <name type="scientific">Halorhabdus tiamatea SARL4B</name>
    <dbReference type="NCBI Taxonomy" id="1033806"/>
    <lineage>
        <taxon>Archaea</taxon>
        <taxon>Methanobacteriati</taxon>
        <taxon>Methanobacteriota</taxon>
        <taxon>Stenosarchaea group</taxon>
        <taxon>Halobacteria</taxon>
        <taxon>Halobacteriales</taxon>
        <taxon>Haloarculaceae</taxon>
        <taxon>Halorhabdus</taxon>
    </lineage>
</organism>
<dbReference type="GeneID" id="23798771"/>
<dbReference type="Pfam" id="PF07221">
    <property type="entry name" value="GlcNAc_2-epim"/>
    <property type="match status" value="1"/>
</dbReference>
<keyword evidence="2 4" id="KW-0413">Isomerase</keyword>
<dbReference type="InterPro" id="IPR010819">
    <property type="entry name" value="AGE/CE"/>
</dbReference>
<dbReference type="OrthoDB" id="280630at2157"/>
<dbReference type="InterPro" id="IPR008928">
    <property type="entry name" value="6-hairpin_glycosidase_sf"/>
</dbReference>
<dbReference type="InterPro" id="IPR012341">
    <property type="entry name" value="6hp_glycosidase-like_sf"/>
</dbReference>
<dbReference type="AlphaFoldDB" id="F7PIL2"/>
<proteinExistence type="inferred from homology"/>
<dbReference type="EMBL" id="HF571520">
    <property type="protein sequence ID" value="CCQ34792.1"/>
    <property type="molecule type" value="Genomic_DNA"/>
</dbReference>
<dbReference type="RefSeq" id="WP_008525465.1">
    <property type="nucleotide sequence ID" value="NC_021921.1"/>
</dbReference>
<reference evidence="3 6" key="3">
    <citation type="journal article" date="2014" name="Environ. Microbiol.">
        <title>Halorhabdus tiamatea: proteogenomics and glycosidase activity measurements identify the first cultivated euryarchaeon from a deep-sea anoxic brine lake as potential polysaccharide degrader.</title>
        <authorList>
            <person name="Werner J."/>
            <person name="Ferrer M."/>
            <person name="Michel G."/>
            <person name="Mann A.J."/>
            <person name="Huang S."/>
            <person name="Juarez S."/>
            <person name="Ciordia S."/>
            <person name="Albar J.P."/>
            <person name="Alcaide M."/>
            <person name="La Cono V."/>
            <person name="Yakimov M.M."/>
            <person name="Antunes A."/>
            <person name="Taborda M."/>
            <person name="Da Costa M.S."/>
            <person name="Amann R.I."/>
            <person name="Gloeckner F.O."/>
            <person name="Golyshina O.V."/>
            <person name="Golyshin P.N."/>
            <person name="Teeling H."/>
        </authorList>
    </citation>
    <scope>NUCLEOTIDE SEQUENCE [LARGE SCALE GENOMIC DNA]</scope>
    <source>
        <strain evidence="6">SARL4B</strain>
        <strain evidence="3">Type strain: SARL4B</strain>
    </source>
</reference>
<dbReference type="eggNOG" id="arCOG02007">
    <property type="taxonomic scope" value="Archaea"/>
</dbReference>
<comment type="similarity">
    <text evidence="1">Belongs to the N-acylglucosamine 2-epimerase family.</text>
</comment>
<dbReference type="PATRIC" id="fig|1033806.12.peg.2675"/>
<dbReference type="GO" id="GO:0050089">
    <property type="term" value="F:mannose isomerase activity"/>
    <property type="evidence" value="ECO:0007669"/>
    <property type="project" value="UniProtKB-EC"/>
</dbReference>
<dbReference type="STRING" id="1033806.HTIA_2687"/>
<gene>
    <name evidence="4" type="primary">yihS</name>
    <name evidence="4" type="ORF">HLRTI_000876</name>
    <name evidence="3" type="ORF">HTIA_2687</name>
</gene>
<dbReference type="EC" id="5.3.1.9" evidence="4"/>
<dbReference type="KEGG" id="hti:HTIA_2687"/>